<dbReference type="EMBL" id="PP841135">
    <property type="protein sequence ID" value="XCN27586.1"/>
    <property type="molecule type" value="Genomic_DNA"/>
</dbReference>
<proteinExistence type="predicted"/>
<accession>A0AAU8KVS0</accession>
<reference evidence="1" key="1">
    <citation type="submission" date="2024-05" db="EMBL/GenBank/DDBJ databases">
        <title>Complete Genome Sequences of 14 Acinetobacter baumannii phages isolated in Kenya.</title>
        <authorList>
            <person name="Mwai F."/>
            <person name="Kigen C."/>
            <person name="Makobe C."/>
            <person name="Georges M."/>
            <person name="Mutai I."/>
            <person name="Odoyo E."/>
            <person name="Gachoya M."/>
            <person name="Musila L."/>
        </authorList>
    </citation>
    <scope>NUCLEOTIDE SEQUENCE</scope>
</reference>
<organism evidence="1">
    <name type="scientific">Acinetobacter phage vB_Ab_1137_KEN_04</name>
    <dbReference type="NCBI Taxonomy" id="3143019"/>
    <lineage>
        <taxon>Viruses</taxon>
    </lineage>
</organism>
<evidence type="ECO:0000313" key="1">
    <source>
        <dbReference type="EMBL" id="XCN27586.1"/>
    </source>
</evidence>
<sequence length="62" mass="7284">MNIDEIKKNAPDGATHYQTIPVLSYLKIDDSWSYTWFSHLKKPDWVKLFPICALDYTNIKPL</sequence>
<gene>
    <name evidence="1" type="ORF">TLAPAIWL_CDS0026</name>
</gene>
<name>A0AAU8KVS0_9VIRU</name>
<protein>
    <submittedName>
        <fullName evidence="1">Uncharacterized protein</fullName>
    </submittedName>
</protein>